<dbReference type="InterPro" id="IPR050951">
    <property type="entry name" value="Retrovirus_Pol_polyprotein"/>
</dbReference>
<dbReference type="Gene3D" id="3.30.70.270">
    <property type="match status" value="2"/>
</dbReference>
<keyword evidence="3" id="KW-0548">Nucleotidyltransferase</keyword>
<keyword evidence="10" id="KW-0511">Multifunctional enzyme</keyword>
<evidence type="ECO:0000256" key="8">
    <source>
        <dbReference type="ARBA" id="ARBA00022918"/>
    </source>
</evidence>
<evidence type="ECO:0000256" key="7">
    <source>
        <dbReference type="ARBA" id="ARBA00022801"/>
    </source>
</evidence>
<dbReference type="Gene3D" id="3.30.420.10">
    <property type="entry name" value="Ribonuclease H-like superfamily/Ribonuclease H"/>
    <property type="match status" value="1"/>
</dbReference>
<dbReference type="PROSITE" id="PS50158">
    <property type="entry name" value="ZF_CCHC"/>
    <property type="match status" value="1"/>
</dbReference>
<feature type="compositionally biased region" description="Basic and acidic residues" evidence="12">
    <location>
        <begin position="1"/>
        <end position="15"/>
    </location>
</feature>
<dbReference type="SMART" id="SM00343">
    <property type="entry name" value="ZnF_C2HC"/>
    <property type="match status" value="2"/>
</dbReference>
<sequence length="1423" mass="161606">MRNAAEERQAHEQRRSRSRQRQLRSPRADSRSRSHVSRRSRKQVDRRSRSTSRRASCCRANGRSRSRASGHGCSRASDQPRAGPSRERSRASDQPRAGPSRERSQASDQPRAEPSRERSRASDQPRAGPSRERSRASDQPRAGPSRERSRASDQLCCRASKRPYDRVRSRSRSPVHGYSHNHETRQGGESNSSKDSLMQLLDAIKCIGSNDTLGKLGNLQNTVPEFDPARKEQTMTMWLHKVNECASIYGWSEKQLIHYALPKLKGVAQRWYEGLSSVLFSWEEWQTKLLTAFPSEENYGQMLSDMLAKRARFGDSLETYFYDKTALINRCGITGRRAVECILHGVDDRSVRLGAEAVQYDNPDKLLAYLRNARNSRPQSDRRPGKPNQPIGRAQDNTAKQGNKPRCFNCMQEGHSVSQCTLPIKKCDKCHKLGHETEKCYSNTKLITTTEKSVMSVLSEKPGEKYFKTALVNNIPFNAFIDFGSECCMIRLSEFKSISQDLNVDELPTLKGFGNSVLISIDEVEAEVDLFVVPDNAMHVPVMVGQTFTEQPHVVVYKNSEILQMLETSNDLPCYSKIKLICSCDVTLSGGVSIVEVNVDPTMTGEVYVEGGIRLISDVRFSVLPGLFSVNEDGFGNLLVSVPRDRTVTLKKGYLLARGRAATEDNTPIAEVLQVSASENEPLEPIADSDIKVGDNITPSQKKMLRTLLNNYRECFASSLSELGKTSVGEMSITLNDDEPVVYRPYRLSIKEKEIVRDMVTELLEYGIIQPSTSPYASPIVLVRKKTGDYRMCIDYRALNKKTVKENYPMPLIDDQLDVLAGHKFYTTLDLASGYYQIPIRNEDKYKTAFVTPDGHFEFNRMPFGLANAPATFQRIMNQVLGSTRHREALAYLDDVIIPAKDFSEGLARLENVLKLFSEAGLTLKLSKCVFFGHHVDYLGFEISQEGIRPGSRKIEAVEGFPVPQNQHNVRQFLGLASFFRRFVPGFSIIAKPLTYLLKKDTPWVWGEEQNAAFRTLQKKLTEKPTLALYDPQAETELHTDACKIGLGGILLQRNEQGVLRPVAYFSRQTTPEEQNYSSYDLETLAVVSALRKFRVYLVGLKFKIVTDCNSLRATFQKRDMLPRVARWWELMQEYQFDIEYRAGVSMAHVDALSRNPILNNSQQEYDVMNIAEENWLVTVQNSDSDIQRIVERYNKVIVDASTAKSVGTADNKWDDHLPDVQWGMNNTFNKGINRTPAEALFGVRPPVGTNESRILSELSGDTNTNVEGTLDADANRNAIRENINTHIETCQQKQKEAFDKHRCQPTKYQVGDLVRVERQVAATGQSKKLIPKYQGPYRITAILDHDRYHVEDTPLTKKSGRRFSTIVAVDKIRLWLNFNRPHEHDIGVPSKEHPWFLIFIKFDNRIKFMLYKKVMLYNKRDY</sequence>
<keyword evidence="4" id="KW-0540">Nuclease</keyword>
<dbReference type="Pfam" id="PF00078">
    <property type="entry name" value="RVT_1"/>
    <property type="match status" value="1"/>
</dbReference>
<dbReference type="Gene3D" id="3.10.10.10">
    <property type="entry name" value="HIV Type 1 Reverse Transcriptase, subunit A, domain 1"/>
    <property type="match status" value="1"/>
</dbReference>
<dbReference type="Gene3D" id="4.10.60.10">
    <property type="entry name" value="Zinc finger, CCHC-type"/>
    <property type="match status" value="1"/>
</dbReference>
<dbReference type="FunFam" id="3.10.10.10:FF:000007">
    <property type="entry name" value="Retrovirus-related Pol polyprotein from transposon 17.6-like Protein"/>
    <property type="match status" value="1"/>
</dbReference>
<keyword evidence="11" id="KW-0479">Metal-binding</keyword>
<keyword evidence="9" id="KW-0238">DNA-binding</keyword>
<evidence type="ECO:0000313" key="16">
    <source>
        <dbReference type="Proteomes" id="UP001549921"/>
    </source>
</evidence>
<evidence type="ECO:0000256" key="1">
    <source>
        <dbReference type="ARBA" id="ARBA00022670"/>
    </source>
</evidence>
<name>A0ABD0SUY4_LOXSC</name>
<keyword evidence="1" id="KW-0645">Protease</keyword>
<dbReference type="Proteomes" id="UP001549921">
    <property type="component" value="Unassembled WGS sequence"/>
</dbReference>
<gene>
    <name evidence="15" type="ORF">ABMA28_003074</name>
</gene>
<dbReference type="GO" id="GO:0004519">
    <property type="term" value="F:endonuclease activity"/>
    <property type="evidence" value="ECO:0007669"/>
    <property type="project" value="UniProtKB-KW"/>
</dbReference>
<accession>A0ABD0SUY4</accession>
<dbReference type="EMBL" id="JBEDNZ010000014">
    <property type="protein sequence ID" value="KAL0829563.1"/>
    <property type="molecule type" value="Genomic_DNA"/>
</dbReference>
<dbReference type="PROSITE" id="PS50878">
    <property type="entry name" value="RT_POL"/>
    <property type="match status" value="1"/>
</dbReference>
<organism evidence="15 16">
    <name type="scientific">Loxostege sticticalis</name>
    <name type="common">Beet webworm moth</name>
    <dbReference type="NCBI Taxonomy" id="481309"/>
    <lineage>
        <taxon>Eukaryota</taxon>
        <taxon>Metazoa</taxon>
        <taxon>Ecdysozoa</taxon>
        <taxon>Arthropoda</taxon>
        <taxon>Hexapoda</taxon>
        <taxon>Insecta</taxon>
        <taxon>Pterygota</taxon>
        <taxon>Neoptera</taxon>
        <taxon>Endopterygota</taxon>
        <taxon>Lepidoptera</taxon>
        <taxon>Glossata</taxon>
        <taxon>Ditrysia</taxon>
        <taxon>Pyraloidea</taxon>
        <taxon>Crambidae</taxon>
        <taxon>Pyraustinae</taxon>
        <taxon>Loxostege</taxon>
    </lineage>
</organism>
<evidence type="ECO:0000256" key="5">
    <source>
        <dbReference type="ARBA" id="ARBA00022750"/>
    </source>
</evidence>
<keyword evidence="2" id="KW-0808">Transferase</keyword>
<feature type="compositionally biased region" description="Basic and acidic residues" evidence="12">
    <location>
        <begin position="84"/>
        <end position="151"/>
    </location>
</feature>
<feature type="region of interest" description="Disordered" evidence="12">
    <location>
        <begin position="373"/>
        <end position="400"/>
    </location>
</feature>
<dbReference type="Pfam" id="PF17919">
    <property type="entry name" value="RT_RNaseH_2"/>
    <property type="match status" value="1"/>
</dbReference>
<evidence type="ECO:0000313" key="15">
    <source>
        <dbReference type="EMBL" id="KAL0829563.1"/>
    </source>
</evidence>
<keyword evidence="5" id="KW-0064">Aspartyl protease</keyword>
<dbReference type="FunFam" id="3.30.70.270:FF:000026">
    <property type="entry name" value="Transposon Ty3-G Gag-Pol polyprotein"/>
    <property type="match status" value="1"/>
</dbReference>
<evidence type="ECO:0000256" key="4">
    <source>
        <dbReference type="ARBA" id="ARBA00022722"/>
    </source>
</evidence>
<evidence type="ECO:0000256" key="10">
    <source>
        <dbReference type="ARBA" id="ARBA00023268"/>
    </source>
</evidence>
<dbReference type="GO" id="GO:0006508">
    <property type="term" value="P:proteolysis"/>
    <property type="evidence" value="ECO:0007669"/>
    <property type="project" value="UniProtKB-KW"/>
</dbReference>
<keyword evidence="7" id="KW-0378">Hydrolase</keyword>
<dbReference type="InterPro" id="IPR001878">
    <property type="entry name" value="Znf_CCHC"/>
</dbReference>
<dbReference type="GO" id="GO:0003964">
    <property type="term" value="F:RNA-directed DNA polymerase activity"/>
    <property type="evidence" value="ECO:0007669"/>
    <property type="project" value="UniProtKB-KW"/>
</dbReference>
<dbReference type="GO" id="GO:0003677">
    <property type="term" value="F:DNA binding"/>
    <property type="evidence" value="ECO:0007669"/>
    <property type="project" value="UniProtKB-KW"/>
</dbReference>
<keyword evidence="6" id="KW-0255">Endonuclease</keyword>
<dbReference type="InterPro" id="IPR000477">
    <property type="entry name" value="RT_dom"/>
</dbReference>
<dbReference type="InterPro" id="IPR036875">
    <property type="entry name" value="Znf_CCHC_sf"/>
</dbReference>
<dbReference type="SUPFAM" id="SSF56672">
    <property type="entry name" value="DNA/RNA polymerases"/>
    <property type="match status" value="1"/>
</dbReference>
<evidence type="ECO:0008006" key="17">
    <source>
        <dbReference type="Google" id="ProtNLM"/>
    </source>
</evidence>
<dbReference type="GO" id="GO:0004190">
    <property type="term" value="F:aspartic-type endopeptidase activity"/>
    <property type="evidence" value="ECO:0007669"/>
    <property type="project" value="UniProtKB-KW"/>
</dbReference>
<evidence type="ECO:0000256" key="6">
    <source>
        <dbReference type="ARBA" id="ARBA00022759"/>
    </source>
</evidence>
<dbReference type="InterPro" id="IPR043128">
    <property type="entry name" value="Rev_trsase/Diguanyl_cyclase"/>
</dbReference>
<feature type="domain" description="CCHC-type" evidence="13">
    <location>
        <begin position="406"/>
        <end position="420"/>
    </location>
</feature>
<evidence type="ECO:0000259" key="14">
    <source>
        <dbReference type="PROSITE" id="PS50878"/>
    </source>
</evidence>
<dbReference type="PANTHER" id="PTHR37984:SF5">
    <property type="entry name" value="PROTEIN NYNRIN-LIKE"/>
    <property type="match status" value="1"/>
</dbReference>
<keyword evidence="11" id="KW-0862">Zinc</keyword>
<dbReference type="InterPro" id="IPR041577">
    <property type="entry name" value="RT_RNaseH_2"/>
</dbReference>
<feature type="region of interest" description="Disordered" evidence="12">
    <location>
        <begin position="1"/>
        <end position="194"/>
    </location>
</feature>
<dbReference type="PANTHER" id="PTHR37984">
    <property type="entry name" value="PROTEIN CBG26694"/>
    <property type="match status" value="1"/>
</dbReference>
<evidence type="ECO:0000256" key="3">
    <source>
        <dbReference type="ARBA" id="ARBA00022695"/>
    </source>
</evidence>
<evidence type="ECO:0000256" key="12">
    <source>
        <dbReference type="SAM" id="MobiDB-lite"/>
    </source>
</evidence>
<evidence type="ECO:0000256" key="2">
    <source>
        <dbReference type="ARBA" id="ARBA00022679"/>
    </source>
</evidence>
<comment type="caution">
    <text evidence="15">The sequence shown here is derived from an EMBL/GenBank/DDBJ whole genome shotgun (WGS) entry which is preliminary data.</text>
</comment>
<evidence type="ECO:0000256" key="11">
    <source>
        <dbReference type="PROSITE-ProRule" id="PRU00047"/>
    </source>
</evidence>
<feature type="domain" description="Reverse transcriptase" evidence="14">
    <location>
        <begin position="764"/>
        <end position="943"/>
    </location>
</feature>
<dbReference type="SUPFAM" id="SSF57756">
    <property type="entry name" value="Retrovirus zinc finger-like domains"/>
    <property type="match status" value="1"/>
</dbReference>
<evidence type="ECO:0000256" key="9">
    <source>
        <dbReference type="ARBA" id="ARBA00023125"/>
    </source>
</evidence>
<dbReference type="CDD" id="cd01647">
    <property type="entry name" value="RT_LTR"/>
    <property type="match status" value="1"/>
</dbReference>
<dbReference type="GO" id="GO:0008270">
    <property type="term" value="F:zinc ion binding"/>
    <property type="evidence" value="ECO:0007669"/>
    <property type="project" value="UniProtKB-KW"/>
</dbReference>
<reference evidence="15 16" key="1">
    <citation type="submission" date="2024-06" db="EMBL/GenBank/DDBJ databases">
        <title>A chromosome-level genome assembly of beet webworm, Loxostege sticticalis.</title>
        <authorList>
            <person name="Zhang Y."/>
        </authorList>
    </citation>
    <scope>NUCLEOTIDE SEQUENCE [LARGE SCALE GENOMIC DNA]</scope>
    <source>
        <strain evidence="15">AQ028</strain>
        <tissue evidence="15">Male pupae</tissue>
    </source>
</reference>
<dbReference type="InterPro" id="IPR043502">
    <property type="entry name" value="DNA/RNA_pol_sf"/>
</dbReference>
<dbReference type="InterPro" id="IPR036397">
    <property type="entry name" value="RNaseH_sf"/>
</dbReference>
<evidence type="ECO:0000259" key="13">
    <source>
        <dbReference type="PROSITE" id="PS50158"/>
    </source>
</evidence>
<keyword evidence="8" id="KW-0695">RNA-directed DNA polymerase</keyword>
<dbReference type="CDD" id="cd09274">
    <property type="entry name" value="RNase_HI_RT_Ty3"/>
    <property type="match status" value="1"/>
</dbReference>
<proteinExistence type="predicted"/>
<keyword evidence="11" id="KW-0863">Zinc-finger</keyword>
<protein>
    <recommendedName>
        <fullName evidence="17">Reverse transcriptase</fullName>
    </recommendedName>
</protein>